<dbReference type="CDD" id="cd18186">
    <property type="entry name" value="BTB_POZ_ZBTB_KLHL-like"/>
    <property type="match status" value="1"/>
</dbReference>
<sequence length="107" mass="12311">MFSTDMREKGRNCVNIEDMSNDAISQMLAYIYTARMEYLTWERAFHLNACQVLLMPGLDADEDFKSAVQGYIIKHAKDIMTSGEWKLLIETNGNLLLRLCVSSRNKI</sequence>
<dbReference type="SUPFAM" id="SSF54695">
    <property type="entry name" value="POZ domain"/>
    <property type="match status" value="1"/>
</dbReference>
<dbReference type="EMBL" id="JABXBU010002228">
    <property type="protein sequence ID" value="KAF8771178.1"/>
    <property type="molecule type" value="Genomic_DNA"/>
</dbReference>
<reference evidence="1" key="2">
    <citation type="submission" date="2020-06" db="EMBL/GenBank/DDBJ databases">
        <authorList>
            <person name="Sheffer M."/>
        </authorList>
    </citation>
    <scope>NUCLEOTIDE SEQUENCE</scope>
</reference>
<dbReference type="Proteomes" id="UP000807504">
    <property type="component" value="Unassembled WGS sequence"/>
</dbReference>
<comment type="caution">
    <text evidence="1">The sequence shown here is derived from an EMBL/GenBank/DDBJ whole genome shotgun (WGS) entry which is preliminary data.</text>
</comment>
<protein>
    <recommendedName>
        <fullName evidence="3">BTB domain-containing protein</fullName>
    </recommendedName>
</protein>
<evidence type="ECO:0000313" key="2">
    <source>
        <dbReference type="Proteomes" id="UP000807504"/>
    </source>
</evidence>
<proteinExistence type="predicted"/>
<accession>A0A8T0EIG9</accession>
<dbReference type="InterPro" id="IPR011333">
    <property type="entry name" value="SKP1/BTB/POZ_sf"/>
</dbReference>
<evidence type="ECO:0000313" key="1">
    <source>
        <dbReference type="EMBL" id="KAF8771178.1"/>
    </source>
</evidence>
<keyword evidence="2" id="KW-1185">Reference proteome</keyword>
<reference evidence="1" key="1">
    <citation type="journal article" date="2020" name="bioRxiv">
        <title>Chromosome-level reference genome of the European wasp spider Argiope bruennichi: a resource for studies on range expansion and evolutionary adaptation.</title>
        <authorList>
            <person name="Sheffer M.M."/>
            <person name="Hoppe A."/>
            <person name="Krehenwinkel H."/>
            <person name="Uhl G."/>
            <person name="Kuss A.W."/>
            <person name="Jensen L."/>
            <person name="Jensen C."/>
            <person name="Gillespie R.G."/>
            <person name="Hoff K.J."/>
            <person name="Prost S."/>
        </authorList>
    </citation>
    <scope>NUCLEOTIDE SEQUENCE</scope>
</reference>
<gene>
    <name evidence="1" type="ORF">HNY73_018628</name>
</gene>
<evidence type="ECO:0008006" key="3">
    <source>
        <dbReference type="Google" id="ProtNLM"/>
    </source>
</evidence>
<name>A0A8T0EIG9_ARGBR</name>
<dbReference type="Gene3D" id="3.30.710.10">
    <property type="entry name" value="Potassium Channel Kv1.1, Chain A"/>
    <property type="match status" value="1"/>
</dbReference>
<dbReference type="AlphaFoldDB" id="A0A8T0EIG9"/>
<organism evidence="1 2">
    <name type="scientific">Argiope bruennichi</name>
    <name type="common">Wasp spider</name>
    <name type="synonym">Aranea bruennichi</name>
    <dbReference type="NCBI Taxonomy" id="94029"/>
    <lineage>
        <taxon>Eukaryota</taxon>
        <taxon>Metazoa</taxon>
        <taxon>Ecdysozoa</taxon>
        <taxon>Arthropoda</taxon>
        <taxon>Chelicerata</taxon>
        <taxon>Arachnida</taxon>
        <taxon>Araneae</taxon>
        <taxon>Araneomorphae</taxon>
        <taxon>Entelegynae</taxon>
        <taxon>Araneoidea</taxon>
        <taxon>Araneidae</taxon>
        <taxon>Argiope</taxon>
    </lineage>
</organism>